<dbReference type="EMBL" id="SNXI01000004">
    <property type="protein sequence ID" value="TDP39032.1"/>
    <property type="molecule type" value="Genomic_DNA"/>
</dbReference>
<keyword evidence="1" id="KW-0472">Membrane</keyword>
<protein>
    <submittedName>
        <fullName evidence="2">Uncharacterized protein</fullName>
    </submittedName>
</protein>
<feature type="transmembrane region" description="Helical" evidence="1">
    <location>
        <begin position="47"/>
        <end position="64"/>
    </location>
</feature>
<evidence type="ECO:0000256" key="1">
    <source>
        <dbReference type="SAM" id="Phobius"/>
    </source>
</evidence>
<sequence>MENIFDALLFAVLVAAGGLGLSSWLMFFIPADTDDRQAVQRQRFENIFFGLAGIIIMLVMWYAIS</sequence>
<keyword evidence="1" id="KW-1133">Transmembrane helix</keyword>
<dbReference type="Proteomes" id="UP000295531">
    <property type="component" value="Unassembled WGS sequence"/>
</dbReference>
<organism evidence="2 3">
    <name type="scientific">Idiomarina aquatica</name>
    <dbReference type="NCBI Taxonomy" id="1327752"/>
    <lineage>
        <taxon>Bacteria</taxon>
        <taxon>Pseudomonadati</taxon>
        <taxon>Pseudomonadota</taxon>
        <taxon>Gammaproteobacteria</taxon>
        <taxon>Alteromonadales</taxon>
        <taxon>Idiomarinaceae</taxon>
        <taxon>Idiomarina</taxon>
    </lineage>
</organism>
<accession>A0A4V3CPR5</accession>
<evidence type="ECO:0000313" key="3">
    <source>
        <dbReference type="Proteomes" id="UP000295531"/>
    </source>
</evidence>
<name>A0A4V3CPR5_9GAMM</name>
<dbReference type="OrthoDB" id="6388369at2"/>
<keyword evidence="3" id="KW-1185">Reference proteome</keyword>
<keyword evidence="1" id="KW-0812">Transmembrane</keyword>
<dbReference type="RefSeq" id="WP_133539136.1">
    <property type="nucleotide sequence ID" value="NZ_SNXI01000004.1"/>
</dbReference>
<dbReference type="AlphaFoldDB" id="A0A4V3CPR5"/>
<feature type="transmembrane region" description="Helical" evidence="1">
    <location>
        <begin position="7"/>
        <end position="27"/>
    </location>
</feature>
<comment type="caution">
    <text evidence="2">The sequence shown here is derived from an EMBL/GenBank/DDBJ whole genome shotgun (WGS) entry which is preliminary data.</text>
</comment>
<evidence type="ECO:0000313" key="2">
    <source>
        <dbReference type="EMBL" id="TDP39032.1"/>
    </source>
</evidence>
<reference evidence="2 3" key="1">
    <citation type="submission" date="2019-03" db="EMBL/GenBank/DDBJ databases">
        <title>Freshwater and sediment microbial communities from various areas in North America, analyzing microbe dynamics in response to fracking.</title>
        <authorList>
            <person name="Lamendella R."/>
        </authorList>
    </citation>
    <scope>NUCLEOTIDE SEQUENCE [LARGE SCALE GENOMIC DNA]</scope>
    <source>
        <strain evidence="2 3">18_TX</strain>
    </source>
</reference>
<proteinExistence type="predicted"/>
<gene>
    <name evidence="2" type="ORF">DEU29_104139</name>
</gene>